<dbReference type="RefSeq" id="WP_013759613.1">
    <property type="nucleotide sequence ID" value="NC_015500.1"/>
</dbReference>
<keyword evidence="2" id="KW-1185">Reference proteome</keyword>
<dbReference type="KEGG" id="tbe:Trebr_2506"/>
<dbReference type="EMBL" id="CP002696">
    <property type="protein sequence ID" value="AEE17912.1"/>
    <property type="molecule type" value="Genomic_DNA"/>
</dbReference>
<reference evidence="2" key="1">
    <citation type="submission" date="2011-04" db="EMBL/GenBank/DDBJ databases">
        <title>The complete genome of Treponema brennaborense DSM 12168.</title>
        <authorList>
            <person name="Lucas S."/>
            <person name="Han J."/>
            <person name="Lapidus A."/>
            <person name="Bruce D."/>
            <person name="Goodwin L."/>
            <person name="Pitluck S."/>
            <person name="Peters L."/>
            <person name="Kyrpides N."/>
            <person name="Mavromatis K."/>
            <person name="Ivanova N."/>
            <person name="Mikhailova N."/>
            <person name="Pagani I."/>
            <person name="Teshima H."/>
            <person name="Detter J.C."/>
            <person name="Tapia R."/>
            <person name="Han C."/>
            <person name="Land M."/>
            <person name="Hauser L."/>
            <person name="Markowitz V."/>
            <person name="Cheng J.-F."/>
            <person name="Hugenholtz P."/>
            <person name="Woyke T."/>
            <person name="Wu D."/>
            <person name="Gronow S."/>
            <person name="Wellnitz S."/>
            <person name="Brambilla E."/>
            <person name="Klenk H.-P."/>
            <person name="Eisen J.A."/>
        </authorList>
    </citation>
    <scope>NUCLEOTIDE SEQUENCE [LARGE SCALE GENOMIC DNA]</scope>
    <source>
        <strain evidence="2">DSM 12168 / CIP 105900 / DD5/3</strain>
    </source>
</reference>
<accession>F4LNF4</accession>
<organism evidence="1 2">
    <name type="scientific">Treponema brennaborense (strain DSM 12168 / CIP 105900 / DD5/3)</name>
    <dbReference type="NCBI Taxonomy" id="906968"/>
    <lineage>
        <taxon>Bacteria</taxon>
        <taxon>Pseudomonadati</taxon>
        <taxon>Spirochaetota</taxon>
        <taxon>Spirochaetia</taxon>
        <taxon>Spirochaetales</taxon>
        <taxon>Treponemataceae</taxon>
        <taxon>Treponema</taxon>
    </lineage>
</organism>
<dbReference type="eggNOG" id="ENOG502ZDEW">
    <property type="taxonomic scope" value="Bacteria"/>
</dbReference>
<evidence type="ECO:0000313" key="1">
    <source>
        <dbReference type="EMBL" id="AEE17912.1"/>
    </source>
</evidence>
<dbReference type="HOGENOM" id="CLU_121938_0_0_12"/>
<protein>
    <submittedName>
        <fullName evidence="1">Uncharacterized protein</fullName>
    </submittedName>
</protein>
<sequence length="184" mass="21248">MKKNSVCPLFLQNPEEKERIDWDYFVSEIQKVFKLNDFEVTRLKNSNVAKIIATIPFAAGCNEPERTAISHLITYIAEIKGFQKYCAHLPCDNFDIYHRLNRLATFSGGDKKIIHEGLSLLALIMLEGYHESQEHDKQNKIYNPLNSGSWNYEQKKAELEKELEVITCESLADFFTIGVSNGRW</sequence>
<dbReference type="OrthoDB" id="370204at2"/>
<evidence type="ECO:0000313" key="2">
    <source>
        <dbReference type="Proteomes" id="UP000006546"/>
    </source>
</evidence>
<proteinExistence type="predicted"/>
<dbReference type="AlphaFoldDB" id="F4LNF4"/>
<gene>
    <name evidence="1" type="ordered locus">Trebr_2506</name>
</gene>
<name>F4LNF4_TREBD</name>
<dbReference type="Proteomes" id="UP000006546">
    <property type="component" value="Chromosome"/>
</dbReference>